<dbReference type="AlphaFoldDB" id="A0A5J5EE97"/>
<keyword evidence="1" id="KW-0732">Signal</keyword>
<proteinExistence type="predicted"/>
<reference evidence="3 4" key="1">
    <citation type="submission" date="2019-09" db="EMBL/GenBank/DDBJ databases">
        <title>Draft genome of the ectomycorrhizal ascomycete Sphaerosporella brunnea.</title>
        <authorList>
            <consortium name="DOE Joint Genome Institute"/>
            <person name="Benucci G.M."/>
            <person name="Marozzi G."/>
            <person name="Antonielli L."/>
            <person name="Sanchez S."/>
            <person name="Marco P."/>
            <person name="Wang X."/>
            <person name="Falini L.B."/>
            <person name="Barry K."/>
            <person name="Haridas S."/>
            <person name="Lipzen A."/>
            <person name="Labutti K."/>
            <person name="Grigoriev I.V."/>
            <person name="Murat C."/>
            <person name="Martin F."/>
            <person name="Albertini E."/>
            <person name="Donnini D."/>
            <person name="Bonito G."/>
        </authorList>
    </citation>
    <scope>NUCLEOTIDE SEQUENCE [LARGE SCALE GENOMIC DNA]</scope>
    <source>
        <strain evidence="3 4">Sb_GMNB300</strain>
    </source>
</reference>
<keyword evidence="4" id="KW-1185">Reference proteome</keyword>
<dbReference type="EMBL" id="VXIS01000431">
    <property type="protein sequence ID" value="KAA8893531.1"/>
    <property type="molecule type" value="Genomic_DNA"/>
</dbReference>
<organism evidence="3 4">
    <name type="scientific">Sphaerosporella brunnea</name>
    <dbReference type="NCBI Taxonomy" id="1250544"/>
    <lineage>
        <taxon>Eukaryota</taxon>
        <taxon>Fungi</taxon>
        <taxon>Dikarya</taxon>
        <taxon>Ascomycota</taxon>
        <taxon>Pezizomycotina</taxon>
        <taxon>Pezizomycetes</taxon>
        <taxon>Pezizales</taxon>
        <taxon>Pyronemataceae</taxon>
        <taxon>Sphaerosporella</taxon>
    </lineage>
</organism>
<comment type="caution">
    <text evidence="3">The sequence shown here is derived from an EMBL/GenBank/DDBJ whole genome shotgun (WGS) entry which is preliminary data.</text>
</comment>
<protein>
    <recommendedName>
        <fullName evidence="2">Fungal-type protein kinase domain-containing protein</fullName>
    </recommendedName>
</protein>
<dbReference type="OrthoDB" id="5584477at2759"/>
<evidence type="ECO:0000256" key="1">
    <source>
        <dbReference type="SAM" id="SignalP"/>
    </source>
</evidence>
<feature type="chain" id="PRO_5023926980" description="Fungal-type protein kinase domain-containing protein" evidence="1">
    <location>
        <begin position="21"/>
        <end position="212"/>
    </location>
</feature>
<evidence type="ECO:0000259" key="2">
    <source>
        <dbReference type="Pfam" id="PF17667"/>
    </source>
</evidence>
<evidence type="ECO:0000313" key="4">
    <source>
        <dbReference type="Proteomes" id="UP000326924"/>
    </source>
</evidence>
<dbReference type="Proteomes" id="UP000326924">
    <property type="component" value="Unassembled WGS sequence"/>
</dbReference>
<evidence type="ECO:0000313" key="3">
    <source>
        <dbReference type="EMBL" id="KAA8893531.1"/>
    </source>
</evidence>
<dbReference type="InterPro" id="IPR040976">
    <property type="entry name" value="Pkinase_fungal"/>
</dbReference>
<dbReference type="InParanoid" id="A0A5J5EE97"/>
<sequence length="212" mass="24393">MSPLGLPLLSFHFYKHLLLALKDAVVGHRYLYTIHHVFHRDVSCTMVPLHPQMKTPPTDLYRMTDAHSPIQDLESFHYILLEIVIHHDECGALRNLKPCPTIFTSLSVSDNTHDLWSFAASKKDYFLNQTRFIKNVMPTFNNTAQSTLWPILDGWQELIVKMRIRPNHMRLMMNEHGIPVMVPPHGQQEEEITAMYDAVLAILEQGITALGD</sequence>
<name>A0A5J5EE97_9PEZI</name>
<gene>
    <name evidence="3" type="ORF">FN846DRAFT_913932</name>
</gene>
<feature type="domain" description="Fungal-type protein kinase" evidence="2">
    <location>
        <begin position="1"/>
        <end position="45"/>
    </location>
</feature>
<accession>A0A5J5EE97</accession>
<dbReference type="Pfam" id="PF17667">
    <property type="entry name" value="Pkinase_fungal"/>
    <property type="match status" value="1"/>
</dbReference>
<feature type="signal peptide" evidence="1">
    <location>
        <begin position="1"/>
        <end position="20"/>
    </location>
</feature>